<protein>
    <submittedName>
        <fullName evidence="2">Uncharacterized protein</fullName>
    </submittedName>
</protein>
<reference evidence="2 3" key="1">
    <citation type="submission" date="2019-05" db="EMBL/GenBank/DDBJ databases">
        <title>Another draft genome of Portunus trituberculatus and its Hox gene families provides insights of decapod evolution.</title>
        <authorList>
            <person name="Jeong J.-H."/>
            <person name="Song I."/>
            <person name="Kim S."/>
            <person name="Choi T."/>
            <person name="Kim D."/>
            <person name="Ryu S."/>
            <person name="Kim W."/>
        </authorList>
    </citation>
    <scope>NUCLEOTIDE SEQUENCE [LARGE SCALE GENOMIC DNA]</scope>
    <source>
        <tissue evidence="2">Muscle</tissue>
    </source>
</reference>
<accession>A0A5B7JF69</accession>
<evidence type="ECO:0000313" key="3">
    <source>
        <dbReference type="Proteomes" id="UP000324222"/>
    </source>
</evidence>
<evidence type="ECO:0000313" key="2">
    <source>
        <dbReference type="EMBL" id="MPC91598.1"/>
    </source>
</evidence>
<sequence length="94" mass="10158">MPRPQVCCGVGEARQVRCLTGTSALHLESCIIISAMLSSGGEGVLAGRRQATVKQRGREDLTPVRCQKSLTITPNQRQPELASGDCNHTNQRLN</sequence>
<dbReference type="Proteomes" id="UP000324222">
    <property type="component" value="Unassembled WGS sequence"/>
</dbReference>
<gene>
    <name evidence="2" type="ORF">E2C01_086644</name>
</gene>
<organism evidence="2 3">
    <name type="scientific">Portunus trituberculatus</name>
    <name type="common">Swimming crab</name>
    <name type="synonym">Neptunus trituberculatus</name>
    <dbReference type="NCBI Taxonomy" id="210409"/>
    <lineage>
        <taxon>Eukaryota</taxon>
        <taxon>Metazoa</taxon>
        <taxon>Ecdysozoa</taxon>
        <taxon>Arthropoda</taxon>
        <taxon>Crustacea</taxon>
        <taxon>Multicrustacea</taxon>
        <taxon>Malacostraca</taxon>
        <taxon>Eumalacostraca</taxon>
        <taxon>Eucarida</taxon>
        <taxon>Decapoda</taxon>
        <taxon>Pleocyemata</taxon>
        <taxon>Brachyura</taxon>
        <taxon>Eubrachyura</taxon>
        <taxon>Portunoidea</taxon>
        <taxon>Portunidae</taxon>
        <taxon>Portuninae</taxon>
        <taxon>Portunus</taxon>
    </lineage>
</organism>
<proteinExistence type="predicted"/>
<evidence type="ECO:0000256" key="1">
    <source>
        <dbReference type="SAM" id="MobiDB-lite"/>
    </source>
</evidence>
<feature type="region of interest" description="Disordered" evidence="1">
    <location>
        <begin position="72"/>
        <end position="94"/>
    </location>
</feature>
<dbReference type="AlphaFoldDB" id="A0A5B7JF69"/>
<name>A0A5B7JF69_PORTR</name>
<comment type="caution">
    <text evidence="2">The sequence shown here is derived from an EMBL/GenBank/DDBJ whole genome shotgun (WGS) entry which is preliminary data.</text>
</comment>
<keyword evidence="3" id="KW-1185">Reference proteome</keyword>
<dbReference type="EMBL" id="VSRR010088323">
    <property type="protein sequence ID" value="MPC91598.1"/>
    <property type="molecule type" value="Genomic_DNA"/>
</dbReference>